<protein>
    <submittedName>
        <fullName evidence="4">Chromosome segregation protein SMC</fullName>
    </submittedName>
</protein>
<evidence type="ECO:0000313" key="4">
    <source>
        <dbReference type="EMBL" id="EUJ46161.1"/>
    </source>
</evidence>
<dbReference type="PANTHER" id="PTHR42963:SF1">
    <property type="entry name" value="DUF4476 DOMAIN-CONTAINING PROTEIN"/>
    <property type="match status" value="1"/>
</dbReference>
<reference evidence="4 5" key="1">
    <citation type="journal article" date="2014" name="Int. J. Syst. Evol. Microbiol.">
        <title>Listeria floridensis sp. nov., Listeria aquatica sp. nov., Listeria cornellensis sp. nov., Listeria riparia sp. nov. and Listeria grandensis sp. nov., from agricultural and natural environments.</title>
        <authorList>
            <person name="den Bakker H.C."/>
            <person name="Warchocki S."/>
            <person name="Wright E.M."/>
            <person name="Allred A.F."/>
            <person name="Ahlstrom C."/>
            <person name="Manuel C.S."/>
            <person name="Stasiewicz M.J."/>
            <person name="Burrell A."/>
            <person name="Roof S."/>
            <person name="Strawn L."/>
            <person name="Fortes E.D."/>
            <person name="Nightingale K.K."/>
            <person name="Kephart D."/>
            <person name="Wiedmann M."/>
        </authorList>
    </citation>
    <scope>NUCLEOTIDE SEQUENCE [LARGE SCALE GENOMIC DNA]</scope>
    <source>
        <strain evidence="4 5">FSL S10-1204</strain>
    </source>
</reference>
<feature type="domain" description="RecF/RecN/SMC N-terminal" evidence="3">
    <location>
        <begin position="3"/>
        <end position="139"/>
    </location>
</feature>
<dbReference type="GO" id="GO:0003677">
    <property type="term" value="F:DNA binding"/>
    <property type="evidence" value="ECO:0007669"/>
    <property type="project" value="UniProtKB-KW"/>
</dbReference>
<keyword evidence="1" id="KW-0963">Cytoplasm</keyword>
<dbReference type="GO" id="GO:0005737">
    <property type="term" value="C:cytoplasm"/>
    <property type="evidence" value="ECO:0007669"/>
    <property type="project" value="TreeGrafter"/>
</dbReference>
<dbReference type="PANTHER" id="PTHR42963">
    <property type="entry name" value="CHROMOSOME PARTITION PROTEIN MUKB"/>
    <property type="match status" value="1"/>
</dbReference>
<comment type="caution">
    <text evidence="4">The sequence shown here is derived from an EMBL/GenBank/DDBJ whole genome shotgun (WGS) entry which is preliminary data.</text>
</comment>
<dbReference type="Gene3D" id="3.40.50.300">
    <property type="entry name" value="P-loop containing nucleotide triphosphate hydrolases"/>
    <property type="match status" value="1"/>
</dbReference>
<dbReference type="Pfam" id="PF02463">
    <property type="entry name" value="SMC_N"/>
    <property type="match status" value="1"/>
</dbReference>
<dbReference type="EMBL" id="AODL01000005">
    <property type="protein sequence ID" value="EUJ46161.1"/>
    <property type="molecule type" value="Genomic_DNA"/>
</dbReference>
<evidence type="ECO:0000259" key="3">
    <source>
        <dbReference type="Pfam" id="PF02463"/>
    </source>
</evidence>
<dbReference type="InterPro" id="IPR003395">
    <property type="entry name" value="RecF/RecN/SMC_N"/>
</dbReference>
<sequence>MLLKKLEMNGFKSFADKMVIDFVPGTTAIVGPNGSGKSNITEAIRWVLGEQSAKSLRGGRMGDVIFAGSDTRKPINFAEVSLIFENEDRFLPLDYSEVSVTRRIFRNGDSEFLINKQSCRLKDIVDLFMDSGLGRESFSIISKEKLMKF</sequence>
<keyword evidence="5" id="KW-1185">Reference proteome</keyword>
<accession>W7DFB6</accession>
<dbReference type="InterPro" id="IPR050308">
    <property type="entry name" value="MukB/SMC"/>
</dbReference>
<keyword evidence="2" id="KW-0238">DNA-binding</keyword>
<evidence type="ECO:0000256" key="2">
    <source>
        <dbReference type="ARBA" id="ARBA00023125"/>
    </source>
</evidence>
<dbReference type="SUPFAM" id="SSF52540">
    <property type="entry name" value="P-loop containing nucleoside triphosphate hydrolases"/>
    <property type="match status" value="1"/>
</dbReference>
<organism evidence="4 5">
    <name type="scientific">Listeria riparia FSL S10-1204</name>
    <dbReference type="NCBI Taxonomy" id="1265816"/>
    <lineage>
        <taxon>Bacteria</taxon>
        <taxon>Bacillati</taxon>
        <taxon>Bacillota</taxon>
        <taxon>Bacilli</taxon>
        <taxon>Bacillales</taxon>
        <taxon>Listeriaceae</taxon>
        <taxon>Listeria</taxon>
    </lineage>
</organism>
<proteinExistence type="predicted"/>
<gene>
    <name evidence="4" type="ORF">PRIP_04053</name>
</gene>
<dbReference type="PATRIC" id="fig|1265816.5.peg.797"/>
<dbReference type="Proteomes" id="UP000019248">
    <property type="component" value="Unassembled WGS sequence"/>
</dbReference>
<evidence type="ECO:0000256" key="1">
    <source>
        <dbReference type="ARBA" id="ARBA00022490"/>
    </source>
</evidence>
<evidence type="ECO:0000313" key="5">
    <source>
        <dbReference type="Proteomes" id="UP000019248"/>
    </source>
</evidence>
<dbReference type="InterPro" id="IPR027417">
    <property type="entry name" value="P-loop_NTPase"/>
</dbReference>
<name>W7DFB6_9LIST</name>
<dbReference type="AlphaFoldDB" id="W7DFB6"/>